<dbReference type="CDD" id="cd00202">
    <property type="entry name" value="ZnF_GATA"/>
    <property type="match status" value="1"/>
</dbReference>
<organism evidence="18 19">
    <name type="scientific">Striga hermonthica</name>
    <name type="common">Purple witchweed</name>
    <name type="synonym">Buchnera hermonthica</name>
    <dbReference type="NCBI Taxonomy" id="68872"/>
    <lineage>
        <taxon>Eukaryota</taxon>
        <taxon>Viridiplantae</taxon>
        <taxon>Streptophyta</taxon>
        <taxon>Embryophyta</taxon>
        <taxon>Tracheophyta</taxon>
        <taxon>Spermatophyta</taxon>
        <taxon>Magnoliopsida</taxon>
        <taxon>eudicotyledons</taxon>
        <taxon>Gunneridae</taxon>
        <taxon>Pentapetalae</taxon>
        <taxon>asterids</taxon>
        <taxon>lamiids</taxon>
        <taxon>Lamiales</taxon>
        <taxon>Orobanchaceae</taxon>
        <taxon>Buchnereae</taxon>
        <taxon>Striga</taxon>
    </lineage>
</organism>
<dbReference type="InterPro" id="IPR010402">
    <property type="entry name" value="CCT_domain"/>
</dbReference>
<dbReference type="AlphaFoldDB" id="A0A9N7MLZ3"/>
<sequence>MYGPPHASMNTSTTDHRIYATHPDDEDDKDDVVQCSNGDESIENPPSQIRYNPAINSQSPHTLPVAEAPMEASGPHGLYASAHPVAPSAGEGGADQLSLSFQGEVYVFDSVTPEKVQAVLLLLGGYEVPTGITTPESAPQNPSNLGDYPVRSSQPQRAASLIRFREKKKERCFEKKIRYNVRKEVALRMQRKKGQFTSSKSAGEEMGSSVDWNGNSGSEEQETLCRHCGISSKSTPMMRRGPDGPRTLCNACGLKWASKGVMRDLSKVPIIGVQQHAMELDGKAKMEEITVSPPANVIMSSGGDN</sequence>
<dbReference type="PROSITE" id="PS51017">
    <property type="entry name" value="CCT"/>
    <property type="match status" value="1"/>
</dbReference>
<dbReference type="GO" id="GO:0008270">
    <property type="term" value="F:zinc ion binding"/>
    <property type="evidence" value="ECO:0007669"/>
    <property type="project" value="UniProtKB-KW"/>
</dbReference>
<dbReference type="InterPro" id="IPR045280">
    <property type="entry name" value="TIFY-like"/>
</dbReference>
<reference evidence="18" key="1">
    <citation type="submission" date="2019-12" db="EMBL/GenBank/DDBJ databases">
        <authorList>
            <person name="Scholes J."/>
        </authorList>
    </citation>
    <scope>NUCLEOTIDE SEQUENCE</scope>
</reference>
<dbReference type="Proteomes" id="UP001153555">
    <property type="component" value="Unassembled WGS sequence"/>
</dbReference>
<comment type="function">
    <text evidence="1">Transcriptional activator that specifically binds 5'-GATA-3' or 5'-GAT-3' motifs within gene promoters.</text>
</comment>
<gene>
    <name evidence="18" type="ORF">SHERM_10107</name>
</gene>
<protein>
    <submittedName>
        <fullName evidence="18">GATA transcription factor 24</fullName>
    </submittedName>
</protein>
<feature type="domain" description="Tify" evidence="17">
    <location>
        <begin position="90"/>
        <end position="125"/>
    </location>
</feature>
<name>A0A9N7MLZ3_STRHE</name>
<evidence type="ECO:0000256" key="13">
    <source>
        <dbReference type="PROSITE-ProRule" id="PRU00357"/>
    </source>
</evidence>
<dbReference type="PANTHER" id="PTHR46125">
    <property type="entry name" value="GATA TRANSCRIPTION FACTOR 28"/>
    <property type="match status" value="1"/>
</dbReference>
<evidence type="ECO:0000256" key="14">
    <source>
        <dbReference type="SAM" id="MobiDB-lite"/>
    </source>
</evidence>
<dbReference type="PROSITE" id="PS51320">
    <property type="entry name" value="TIFY"/>
    <property type="match status" value="1"/>
</dbReference>
<dbReference type="SMART" id="SM00401">
    <property type="entry name" value="ZnF_GATA"/>
    <property type="match status" value="1"/>
</dbReference>
<dbReference type="GO" id="GO:0043565">
    <property type="term" value="F:sequence-specific DNA binding"/>
    <property type="evidence" value="ECO:0007669"/>
    <property type="project" value="InterPro"/>
</dbReference>
<dbReference type="Gene3D" id="3.30.50.10">
    <property type="entry name" value="Erythroid Transcription Factor GATA-1, subunit A"/>
    <property type="match status" value="1"/>
</dbReference>
<feature type="region of interest" description="Disordered" evidence="14">
    <location>
        <begin position="133"/>
        <end position="152"/>
    </location>
</feature>
<evidence type="ECO:0000259" key="16">
    <source>
        <dbReference type="PROSITE" id="PS51017"/>
    </source>
</evidence>
<keyword evidence="8" id="KW-0238">DNA-binding</keyword>
<evidence type="ECO:0000259" key="17">
    <source>
        <dbReference type="PROSITE" id="PS51320"/>
    </source>
</evidence>
<comment type="similarity">
    <text evidence="3">Belongs to the type IV zinc-finger family. Class C subfamily.</text>
</comment>
<evidence type="ECO:0000256" key="2">
    <source>
        <dbReference type="ARBA" id="ARBA00004123"/>
    </source>
</evidence>
<evidence type="ECO:0000256" key="5">
    <source>
        <dbReference type="ARBA" id="ARBA00022771"/>
    </source>
</evidence>
<keyword evidence="7" id="KW-0805">Transcription regulation</keyword>
<dbReference type="Pfam" id="PF06203">
    <property type="entry name" value="CCT"/>
    <property type="match status" value="1"/>
</dbReference>
<dbReference type="Pfam" id="PF06200">
    <property type="entry name" value="tify"/>
    <property type="match status" value="1"/>
</dbReference>
<evidence type="ECO:0000256" key="10">
    <source>
        <dbReference type="ARBA" id="ARBA00023163"/>
    </source>
</evidence>
<feature type="region of interest" description="Disordered" evidence="14">
    <location>
        <begin position="1"/>
        <end position="31"/>
    </location>
</feature>
<dbReference type="InterPro" id="IPR013088">
    <property type="entry name" value="Znf_NHR/GATA"/>
</dbReference>
<accession>A0A9N7MLZ3</accession>
<dbReference type="InterPro" id="IPR010399">
    <property type="entry name" value="Tify_dom"/>
</dbReference>
<dbReference type="GO" id="GO:0005634">
    <property type="term" value="C:nucleus"/>
    <property type="evidence" value="ECO:0007669"/>
    <property type="project" value="UniProtKB-SubCell"/>
</dbReference>
<dbReference type="OrthoDB" id="2162994at2759"/>
<dbReference type="InterPro" id="IPR000679">
    <property type="entry name" value="Znf_GATA"/>
</dbReference>
<feature type="domain" description="CCT" evidence="16">
    <location>
        <begin position="157"/>
        <end position="199"/>
    </location>
</feature>
<evidence type="ECO:0000256" key="8">
    <source>
        <dbReference type="ARBA" id="ARBA00023125"/>
    </source>
</evidence>
<dbReference type="PROSITE" id="PS00344">
    <property type="entry name" value="GATA_ZN_FINGER_1"/>
    <property type="match status" value="1"/>
</dbReference>
<keyword evidence="5 12" id="KW-0863">Zinc-finger</keyword>
<dbReference type="PROSITE" id="PS50114">
    <property type="entry name" value="GATA_ZN_FINGER_2"/>
    <property type="match status" value="1"/>
</dbReference>
<evidence type="ECO:0000256" key="11">
    <source>
        <dbReference type="ARBA" id="ARBA00023242"/>
    </source>
</evidence>
<keyword evidence="19" id="KW-1185">Reference proteome</keyword>
<keyword evidence="9" id="KW-0010">Activator</keyword>
<comment type="caution">
    <text evidence="18">The sequence shown here is derived from an EMBL/GenBank/DDBJ whole genome shotgun (WGS) entry which is preliminary data.</text>
</comment>
<keyword evidence="10" id="KW-0804">Transcription</keyword>
<feature type="compositionally biased region" description="Polar residues" evidence="14">
    <location>
        <begin position="133"/>
        <end position="144"/>
    </location>
</feature>
<dbReference type="SMART" id="SM00979">
    <property type="entry name" value="TIFY"/>
    <property type="match status" value="1"/>
</dbReference>
<dbReference type="PANTHER" id="PTHR46125:SF24">
    <property type="entry name" value="GATA TRANSCRIPTION FACTOR 18"/>
    <property type="match status" value="1"/>
</dbReference>
<dbReference type="EMBL" id="CACSLK010001140">
    <property type="protein sequence ID" value="CAA0807373.1"/>
    <property type="molecule type" value="Genomic_DNA"/>
</dbReference>
<evidence type="ECO:0000256" key="7">
    <source>
        <dbReference type="ARBA" id="ARBA00023015"/>
    </source>
</evidence>
<evidence type="ECO:0000256" key="1">
    <source>
        <dbReference type="ARBA" id="ARBA00002206"/>
    </source>
</evidence>
<evidence type="ECO:0000256" key="12">
    <source>
        <dbReference type="PROSITE-ProRule" id="PRU00094"/>
    </source>
</evidence>
<keyword evidence="6" id="KW-0862">Zinc</keyword>
<evidence type="ECO:0000313" key="19">
    <source>
        <dbReference type="Proteomes" id="UP001153555"/>
    </source>
</evidence>
<comment type="subcellular location">
    <subcellularLocation>
        <location evidence="2 13">Nucleus</location>
    </subcellularLocation>
</comment>
<evidence type="ECO:0000256" key="4">
    <source>
        <dbReference type="ARBA" id="ARBA00022723"/>
    </source>
</evidence>
<dbReference type="SUPFAM" id="SSF57716">
    <property type="entry name" value="Glucocorticoid receptor-like (DNA-binding domain)"/>
    <property type="match status" value="1"/>
</dbReference>
<evidence type="ECO:0000313" key="18">
    <source>
        <dbReference type="EMBL" id="CAA0807373.1"/>
    </source>
</evidence>
<evidence type="ECO:0000256" key="3">
    <source>
        <dbReference type="ARBA" id="ARBA00007722"/>
    </source>
</evidence>
<evidence type="ECO:0000259" key="15">
    <source>
        <dbReference type="PROSITE" id="PS50114"/>
    </source>
</evidence>
<evidence type="ECO:0000256" key="9">
    <source>
        <dbReference type="ARBA" id="ARBA00023159"/>
    </source>
</evidence>
<evidence type="ECO:0000256" key="6">
    <source>
        <dbReference type="ARBA" id="ARBA00022833"/>
    </source>
</evidence>
<feature type="domain" description="GATA-type" evidence="15">
    <location>
        <begin position="219"/>
        <end position="267"/>
    </location>
</feature>
<proteinExistence type="inferred from homology"/>
<keyword evidence="11 13" id="KW-0539">Nucleus</keyword>
<keyword evidence="4" id="KW-0479">Metal-binding</keyword>
<dbReference type="GO" id="GO:0006355">
    <property type="term" value="P:regulation of DNA-templated transcription"/>
    <property type="evidence" value="ECO:0007669"/>
    <property type="project" value="InterPro"/>
</dbReference>
<dbReference type="Pfam" id="PF00320">
    <property type="entry name" value="GATA"/>
    <property type="match status" value="1"/>
</dbReference>
<feature type="region of interest" description="Disordered" evidence="14">
    <location>
        <begin position="192"/>
        <end position="218"/>
    </location>
</feature>